<evidence type="ECO:0000313" key="2">
    <source>
        <dbReference type="WBParaSite" id="jg25225"/>
    </source>
</evidence>
<organism evidence="1 2">
    <name type="scientific">Ditylenchus dipsaci</name>
    <dbReference type="NCBI Taxonomy" id="166011"/>
    <lineage>
        <taxon>Eukaryota</taxon>
        <taxon>Metazoa</taxon>
        <taxon>Ecdysozoa</taxon>
        <taxon>Nematoda</taxon>
        <taxon>Chromadorea</taxon>
        <taxon>Rhabditida</taxon>
        <taxon>Tylenchina</taxon>
        <taxon>Tylenchomorpha</taxon>
        <taxon>Sphaerularioidea</taxon>
        <taxon>Anguinidae</taxon>
        <taxon>Anguininae</taxon>
        <taxon>Ditylenchus</taxon>
    </lineage>
</organism>
<protein>
    <submittedName>
        <fullName evidence="2">Uncharacterized protein</fullName>
    </submittedName>
</protein>
<reference evidence="2" key="1">
    <citation type="submission" date="2022-11" db="UniProtKB">
        <authorList>
            <consortium name="WormBaseParasite"/>
        </authorList>
    </citation>
    <scope>IDENTIFICATION</scope>
</reference>
<proteinExistence type="predicted"/>
<keyword evidence="1" id="KW-1185">Reference proteome</keyword>
<dbReference type="Proteomes" id="UP000887574">
    <property type="component" value="Unplaced"/>
</dbReference>
<dbReference type="AlphaFoldDB" id="A0A915E0R0"/>
<sequence>MRICEERRELKDVCPDLVSFLYKNGGLTFQSSVELSNKLLGRIVPEKRLFEACTYKPCLFERCSRIVAEEELQDKLLHELALADLTDVVVSVSPDYCAVLDGLAASSIVILDGKQEVGCALRSLSMADVEVNELFGGLLLVSFLRSTQAPLIDESCVMLEKISTSTPVALFLFKNTNQPSNAGSLVGEMCRCGLRFSDVIMGSEFDELYKLLDSEEAISVVAQLSAENDASFVDFLLDSILRNIESFKKIFLMVTNPEQKKRVDLKNEHVSILSQNEHVSILSQDEHVSILSQDEHVSILSQDL</sequence>
<dbReference type="WBParaSite" id="jg25225">
    <property type="protein sequence ID" value="jg25225"/>
    <property type="gene ID" value="jg25225"/>
</dbReference>
<name>A0A915E0R0_9BILA</name>
<accession>A0A915E0R0</accession>
<evidence type="ECO:0000313" key="1">
    <source>
        <dbReference type="Proteomes" id="UP000887574"/>
    </source>
</evidence>